<accession>A0A8J2J178</accession>
<protein>
    <submittedName>
        <fullName evidence="2">Uncharacterized protein</fullName>
    </submittedName>
</protein>
<feature type="compositionally biased region" description="Polar residues" evidence="1">
    <location>
        <begin position="14"/>
        <end position="28"/>
    </location>
</feature>
<proteinExistence type="predicted"/>
<dbReference type="AlphaFoldDB" id="A0A8J2J178"/>
<gene>
    <name evidence="2" type="ORF">AFUS01_LOCUS959</name>
</gene>
<feature type="region of interest" description="Disordered" evidence="1">
    <location>
        <begin position="64"/>
        <end position="90"/>
    </location>
</feature>
<keyword evidence="3" id="KW-1185">Reference proteome</keyword>
<feature type="non-terminal residue" evidence="2">
    <location>
        <position position="1"/>
    </location>
</feature>
<evidence type="ECO:0000256" key="1">
    <source>
        <dbReference type="SAM" id="MobiDB-lite"/>
    </source>
</evidence>
<dbReference type="Proteomes" id="UP000708208">
    <property type="component" value="Unassembled WGS sequence"/>
</dbReference>
<organism evidence="2 3">
    <name type="scientific">Allacma fusca</name>
    <dbReference type="NCBI Taxonomy" id="39272"/>
    <lineage>
        <taxon>Eukaryota</taxon>
        <taxon>Metazoa</taxon>
        <taxon>Ecdysozoa</taxon>
        <taxon>Arthropoda</taxon>
        <taxon>Hexapoda</taxon>
        <taxon>Collembola</taxon>
        <taxon>Symphypleona</taxon>
        <taxon>Sminthuridae</taxon>
        <taxon>Allacma</taxon>
    </lineage>
</organism>
<evidence type="ECO:0000313" key="3">
    <source>
        <dbReference type="Proteomes" id="UP000708208"/>
    </source>
</evidence>
<feature type="region of interest" description="Disordered" evidence="1">
    <location>
        <begin position="1"/>
        <end position="28"/>
    </location>
</feature>
<reference evidence="2" key="1">
    <citation type="submission" date="2021-06" db="EMBL/GenBank/DDBJ databases">
        <authorList>
            <person name="Hodson N. C."/>
            <person name="Mongue J. A."/>
            <person name="Jaron S. K."/>
        </authorList>
    </citation>
    <scope>NUCLEOTIDE SEQUENCE</scope>
</reference>
<evidence type="ECO:0000313" key="2">
    <source>
        <dbReference type="EMBL" id="CAG7656610.1"/>
    </source>
</evidence>
<comment type="caution">
    <text evidence="2">The sequence shown here is derived from an EMBL/GenBank/DDBJ whole genome shotgun (WGS) entry which is preliminary data.</text>
</comment>
<sequence length="90" mass="9987">RKRNRWRRNKKKSATSAGGSTNDDGISLSLSKVSSTENVCPVPAEAPVKCAYCSSTNLAKIRQEQSMNLPDIKERKEEEETQVPVPVLEL</sequence>
<feature type="compositionally biased region" description="Basic residues" evidence="1">
    <location>
        <begin position="1"/>
        <end position="13"/>
    </location>
</feature>
<feature type="non-terminal residue" evidence="2">
    <location>
        <position position="90"/>
    </location>
</feature>
<name>A0A8J2J178_9HEXA</name>
<dbReference type="EMBL" id="CAJVCH010005192">
    <property type="protein sequence ID" value="CAG7656610.1"/>
    <property type="molecule type" value="Genomic_DNA"/>
</dbReference>